<dbReference type="GO" id="GO:0022857">
    <property type="term" value="F:transmembrane transporter activity"/>
    <property type="evidence" value="ECO:0007669"/>
    <property type="project" value="TreeGrafter"/>
</dbReference>
<keyword evidence="2 8" id="KW-1003">Cell membrane</keyword>
<dbReference type="GO" id="GO:0044874">
    <property type="term" value="P:lipoprotein localization to outer membrane"/>
    <property type="evidence" value="ECO:0007669"/>
    <property type="project" value="UniProtKB-ARBA"/>
</dbReference>
<dbReference type="SUPFAM" id="SSF52540">
    <property type="entry name" value="P-loop containing nucleoside triphosphate hydrolases"/>
    <property type="match status" value="1"/>
</dbReference>
<comment type="subcellular location">
    <subcellularLocation>
        <location evidence="8">Cell inner membrane</location>
        <topology evidence="8">Peripheral membrane protein</topology>
    </subcellularLocation>
</comment>
<keyword evidence="1 8" id="KW-0813">Transport</keyword>
<evidence type="ECO:0000256" key="1">
    <source>
        <dbReference type="ARBA" id="ARBA00022448"/>
    </source>
</evidence>
<dbReference type="GO" id="GO:0005524">
    <property type="term" value="F:ATP binding"/>
    <property type="evidence" value="ECO:0007669"/>
    <property type="project" value="UniProtKB-UniRule"/>
</dbReference>
<dbReference type="InterPro" id="IPR003439">
    <property type="entry name" value="ABC_transporter-like_ATP-bd"/>
</dbReference>
<dbReference type="SMART" id="SM00382">
    <property type="entry name" value="AAA"/>
    <property type="match status" value="1"/>
</dbReference>
<evidence type="ECO:0000256" key="3">
    <source>
        <dbReference type="ARBA" id="ARBA00022519"/>
    </source>
</evidence>
<evidence type="ECO:0000259" key="9">
    <source>
        <dbReference type="PROSITE" id="PS50893"/>
    </source>
</evidence>
<dbReference type="InterPro" id="IPR027417">
    <property type="entry name" value="P-loop_NTPase"/>
</dbReference>
<dbReference type="EC" id="7.6.2.-" evidence="8"/>
<dbReference type="PROSITE" id="PS00211">
    <property type="entry name" value="ABC_TRANSPORTER_1"/>
    <property type="match status" value="1"/>
</dbReference>
<dbReference type="RefSeq" id="WP_063364740.1">
    <property type="nucleotide sequence ID" value="NZ_AQHB01000022.1"/>
</dbReference>
<evidence type="ECO:0000256" key="8">
    <source>
        <dbReference type="RuleBase" id="RU367068"/>
    </source>
</evidence>
<comment type="subunit">
    <text evidence="8">The complex is composed of two ATP-binding proteins (LolD) and two transmembrane proteins (LolC and LolE).</text>
</comment>
<dbReference type="PATRIC" id="fig|1365250.3.peg.909"/>
<feature type="domain" description="ABC transporter" evidence="9">
    <location>
        <begin position="6"/>
        <end position="235"/>
    </location>
</feature>
<proteinExistence type="inferred from homology"/>
<evidence type="ECO:0000313" key="11">
    <source>
        <dbReference type="Proteomes" id="UP000076643"/>
    </source>
</evidence>
<evidence type="ECO:0000256" key="7">
    <source>
        <dbReference type="ARBA" id="ARBA00023136"/>
    </source>
</evidence>
<evidence type="ECO:0000256" key="4">
    <source>
        <dbReference type="ARBA" id="ARBA00022741"/>
    </source>
</evidence>
<dbReference type="PROSITE" id="PS50893">
    <property type="entry name" value="ABC_TRANSPORTER_2"/>
    <property type="match status" value="1"/>
</dbReference>
<dbReference type="GO" id="GO:0016887">
    <property type="term" value="F:ATP hydrolysis activity"/>
    <property type="evidence" value="ECO:0007669"/>
    <property type="project" value="InterPro"/>
</dbReference>
<gene>
    <name evidence="8" type="primary">lolD</name>
    <name evidence="10" type="ORF">N475_00280</name>
</gene>
<organism evidence="10 11">
    <name type="scientific">Pseudoalteromonas luteoviolacea DSM 6061</name>
    <dbReference type="NCBI Taxonomy" id="1365250"/>
    <lineage>
        <taxon>Bacteria</taxon>
        <taxon>Pseudomonadati</taxon>
        <taxon>Pseudomonadota</taxon>
        <taxon>Gammaproteobacteria</taxon>
        <taxon>Alteromonadales</taxon>
        <taxon>Pseudoalteromonadaceae</taxon>
        <taxon>Pseudoalteromonas</taxon>
    </lineage>
</organism>
<dbReference type="CDD" id="cd03255">
    <property type="entry name" value="ABC_MJ0796_LolCDE_FtsE"/>
    <property type="match status" value="1"/>
</dbReference>
<dbReference type="PANTHER" id="PTHR24220">
    <property type="entry name" value="IMPORT ATP-BINDING PROTEIN"/>
    <property type="match status" value="1"/>
</dbReference>
<keyword evidence="7 8" id="KW-0472">Membrane</keyword>
<accession>A0A166YM38</accession>
<dbReference type="InterPro" id="IPR015854">
    <property type="entry name" value="ABC_transpr_LolD-like"/>
</dbReference>
<dbReference type="Pfam" id="PF00005">
    <property type="entry name" value="ABC_tran"/>
    <property type="match status" value="1"/>
</dbReference>
<keyword evidence="5 8" id="KW-0067">ATP-binding</keyword>
<keyword evidence="6 8" id="KW-1278">Translocase</keyword>
<evidence type="ECO:0000256" key="2">
    <source>
        <dbReference type="ARBA" id="ARBA00022475"/>
    </source>
</evidence>
<dbReference type="Gene3D" id="3.40.50.300">
    <property type="entry name" value="P-loop containing nucleotide triphosphate hydrolases"/>
    <property type="match status" value="1"/>
</dbReference>
<dbReference type="InterPro" id="IPR003593">
    <property type="entry name" value="AAA+_ATPase"/>
</dbReference>
<dbReference type="InterPro" id="IPR011924">
    <property type="entry name" value="LolD_lipo_ATP-bd"/>
</dbReference>
<reference evidence="10 11" key="1">
    <citation type="submission" date="2013-07" db="EMBL/GenBank/DDBJ databases">
        <title>Comparative Genomic and Metabolomic Analysis of Twelve Strains of Pseudoalteromonas luteoviolacea.</title>
        <authorList>
            <person name="Vynne N.G."/>
            <person name="Mansson M."/>
            <person name="Gram L."/>
        </authorList>
    </citation>
    <scope>NUCLEOTIDE SEQUENCE [LARGE SCALE GENOMIC DNA]</scope>
    <source>
        <strain evidence="10 11">DSM 6061</strain>
    </source>
</reference>
<dbReference type="InterPro" id="IPR017911">
    <property type="entry name" value="MacB-like_ATP-bd"/>
</dbReference>
<dbReference type="NCBIfam" id="TIGR02211">
    <property type="entry name" value="LolD_lipo_ex"/>
    <property type="match status" value="1"/>
</dbReference>
<comment type="caution">
    <text evidence="10">The sequence shown here is derived from an EMBL/GenBank/DDBJ whole genome shotgun (WGS) entry which is preliminary data.</text>
</comment>
<dbReference type="AlphaFoldDB" id="A0A166YM38"/>
<dbReference type="FunFam" id="3.40.50.300:FF:000230">
    <property type="entry name" value="Lipoprotein-releasing system ATP-binding protein LolD"/>
    <property type="match status" value="1"/>
</dbReference>
<dbReference type="InterPro" id="IPR017871">
    <property type="entry name" value="ABC_transporter-like_CS"/>
</dbReference>
<dbReference type="GO" id="GO:0005886">
    <property type="term" value="C:plasma membrane"/>
    <property type="evidence" value="ECO:0007669"/>
    <property type="project" value="UniProtKB-SubCell"/>
</dbReference>
<evidence type="ECO:0000256" key="6">
    <source>
        <dbReference type="ARBA" id="ARBA00022967"/>
    </source>
</evidence>
<dbReference type="GO" id="GO:0089705">
    <property type="term" value="P:protein localization to outer membrane"/>
    <property type="evidence" value="ECO:0007669"/>
    <property type="project" value="TreeGrafter"/>
</dbReference>
<dbReference type="Proteomes" id="UP000076643">
    <property type="component" value="Unassembled WGS sequence"/>
</dbReference>
<comment type="similarity">
    <text evidence="8">Belongs to the ABC transporter superfamily. Lipoprotein translocase (TC 3.A.1.125) family.</text>
</comment>
<evidence type="ECO:0000313" key="10">
    <source>
        <dbReference type="EMBL" id="KZN43008.1"/>
    </source>
</evidence>
<keyword evidence="3 8" id="KW-0997">Cell inner membrane</keyword>
<dbReference type="STRING" id="43657.S4054249_09290"/>
<keyword evidence="4 8" id="KW-0547">Nucleotide-binding</keyword>
<sequence length="235" mass="25483">MSDPVIQCQQLSKSYQEAGSQVSVLKGVNLSLEQGDTLSIVGSSGSGKSTLLHILGTLDGATDGCLKIKGVEVEKLSRAKQADFRNRHMGFIYQFHHLLMDFSALENVAMPLLIAGKTKAEAKKEAADMLDKVGLGHRASHRPSELSGGERQRVAIARALVTKPSLVLADEPTGNLDKHNALKIYELLNELNKEFDTSFVVVTHDLELAEKLGRVVQLDDGVLVEYQGADGVRHA</sequence>
<comment type="function">
    <text evidence="8">Part of the ABC transporter complex LolCDE involved in the translocation of mature outer membrane-directed lipoproteins, from the inner membrane to the periplasmic chaperone, LolA. Responsible for the formation of the LolA-lipoprotein complex in an ATP-dependent manner.</text>
</comment>
<name>A0A166YM38_9GAMM</name>
<keyword evidence="11" id="KW-1185">Reference proteome</keyword>
<evidence type="ECO:0000256" key="5">
    <source>
        <dbReference type="ARBA" id="ARBA00022840"/>
    </source>
</evidence>
<protein>
    <recommendedName>
        <fullName evidence="8">Lipoprotein-releasing system ATP-binding protein LolD</fullName>
        <ecNumber evidence="8">7.6.2.-</ecNumber>
    </recommendedName>
</protein>
<dbReference type="EMBL" id="AUYB01000081">
    <property type="protein sequence ID" value="KZN43008.1"/>
    <property type="molecule type" value="Genomic_DNA"/>
</dbReference>
<dbReference type="PANTHER" id="PTHR24220:SF689">
    <property type="entry name" value="LIPOPROTEIN-RELEASING SYSTEM ATP-BINDING PROTEIN LOLD"/>
    <property type="match status" value="1"/>
</dbReference>